<evidence type="ECO:0000313" key="2">
    <source>
        <dbReference type="EMBL" id="AUG28103.1"/>
    </source>
</evidence>
<dbReference type="RefSeq" id="WP_005054595.1">
    <property type="nucleotide sequence ID" value="NZ_CP025299.1"/>
</dbReference>
<evidence type="ECO:0000313" key="3">
    <source>
        <dbReference type="Proteomes" id="UP000233276"/>
    </source>
</evidence>
<dbReference type="SMR" id="A0A2K9DU24"/>
<gene>
    <name evidence="2" type="ORF">CXR34_00585</name>
</gene>
<dbReference type="Proteomes" id="UP000233276">
    <property type="component" value="Chromosome"/>
</dbReference>
<protein>
    <recommendedName>
        <fullName evidence="1">THIF-type NAD/FAD binding fold domain-containing protein</fullName>
    </recommendedName>
</protein>
<dbReference type="InterPro" id="IPR000594">
    <property type="entry name" value="ThiF_NAD_FAD-bd"/>
</dbReference>
<dbReference type="Pfam" id="PF00899">
    <property type="entry name" value="ThiF"/>
    <property type="match status" value="1"/>
</dbReference>
<dbReference type="GO" id="GO:0061503">
    <property type="term" value="F:tRNA threonylcarbamoyladenosine dehydratase"/>
    <property type="evidence" value="ECO:0007669"/>
    <property type="project" value="TreeGrafter"/>
</dbReference>
<proteinExistence type="predicted"/>
<dbReference type="KEGG" id="mhos:CXR34_00585"/>
<dbReference type="InterPro" id="IPR035985">
    <property type="entry name" value="Ubiquitin-activating_enz"/>
</dbReference>
<accession>A0A2K9DU24</accession>
<dbReference type="PANTHER" id="PTHR43267:SF1">
    <property type="entry name" value="TRNA THREONYLCARBAMOYLADENOSINE DEHYDRATASE"/>
    <property type="match status" value="1"/>
</dbReference>
<dbReference type="InterPro" id="IPR045886">
    <property type="entry name" value="ThiF/MoeB/HesA"/>
</dbReference>
<dbReference type="Gene3D" id="3.40.50.720">
    <property type="entry name" value="NAD(P)-binding Rossmann-like Domain"/>
    <property type="match status" value="1"/>
</dbReference>
<reference evidence="2 3" key="1">
    <citation type="submission" date="2017-12" db="EMBL/GenBank/DDBJ databases">
        <title>Isolation and characterization of estrogens degradatiion strain Microbacterium hominis SJTG1.</title>
        <authorList>
            <person name="Xiong W."/>
            <person name="Yin C."/>
            <person name="Zheng D."/>
            <person name="Liang R."/>
        </authorList>
    </citation>
    <scope>NUCLEOTIDE SEQUENCE [LARGE SCALE GENOMIC DNA]</scope>
    <source>
        <strain evidence="2 3">SJTG1</strain>
    </source>
</reference>
<sequence>MSGENWLVLLPTEAMEVIDKSYAWGNLTCRLSAPDKAAIVVALSNEDSDLVHLTEDPDHFLTVADFNRVGHWYRVPADAAFCAYLLTHQHATMPFDAFQTLVPQAIAPLPGQWHIAVTFCPDPPEIRDGERLPAWSAWTISNDTVRPISLDIQDGTQHVTALGSLWPTSLLSTSRALLLGAGSIGGAAAEALASYGVGHIDLVDPDKILFHNVPRHVLAAASVGMSKVDGLKASLNRQWPESNISPWPIDLTANANITRPLIDAADIIICTVDGVEPRRVANYLARRAGKPIVFACVLADGRYGEILRIRALPEVGCLDCQRRYMRDNGMIDPEPSLDRGYGDGTRHNPMTAIGGDLHLVGSIAAKVAVATLLQNAGEVDQTLTDDNLVIALRPSPGYAAPFDARRALHPHWSSATPPYPDCPACHRHP</sequence>
<feature type="domain" description="THIF-type NAD/FAD binding fold" evidence="1">
    <location>
        <begin position="171"/>
        <end position="375"/>
    </location>
</feature>
<dbReference type="EMBL" id="CP025299">
    <property type="protein sequence ID" value="AUG28103.1"/>
    <property type="molecule type" value="Genomic_DNA"/>
</dbReference>
<dbReference type="GO" id="GO:0061504">
    <property type="term" value="P:cyclic threonylcarbamoyladenosine biosynthetic process"/>
    <property type="evidence" value="ECO:0007669"/>
    <property type="project" value="TreeGrafter"/>
</dbReference>
<organism evidence="2 3">
    <name type="scientific">Microbacterium hominis</name>
    <dbReference type="NCBI Taxonomy" id="162426"/>
    <lineage>
        <taxon>Bacteria</taxon>
        <taxon>Bacillati</taxon>
        <taxon>Actinomycetota</taxon>
        <taxon>Actinomycetes</taxon>
        <taxon>Micrococcales</taxon>
        <taxon>Microbacteriaceae</taxon>
        <taxon>Microbacterium</taxon>
    </lineage>
</organism>
<evidence type="ECO:0000259" key="1">
    <source>
        <dbReference type="Pfam" id="PF00899"/>
    </source>
</evidence>
<dbReference type="AlphaFoldDB" id="A0A2K9DU24"/>
<name>A0A2K9DU24_9MICO</name>
<dbReference type="GO" id="GO:0008641">
    <property type="term" value="F:ubiquitin-like modifier activating enzyme activity"/>
    <property type="evidence" value="ECO:0007669"/>
    <property type="project" value="InterPro"/>
</dbReference>
<dbReference type="PANTHER" id="PTHR43267">
    <property type="entry name" value="TRNA THREONYLCARBAMOYLADENOSINE DEHYDRATASE"/>
    <property type="match status" value="1"/>
</dbReference>
<dbReference type="SUPFAM" id="SSF69572">
    <property type="entry name" value="Activating enzymes of the ubiquitin-like proteins"/>
    <property type="match status" value="1"/>
</dbReference>